<organism evidence="2 3">
    <name type="scientific">Mesoflavibacter zeaxanthinifaciens subsp. sabulilitoris</name>
    <dbReference type="NCBI Taxonomy" id="1520893"/>
    <lineage>
        <taxon>Bacteria</taxon>
        <taxon>Pseudomonadati</taxon>
        <taxon>Bacteroidota</taxon>
        <taxon>Flavobacteriia</taxon>
        <taxon>Flavobacteriales</taxon>
        <taxon>Flavobacteriaceae</taxon>
        <taxon>Mesoflavibacter</taxon>
    </lineage>
</organism>
<evidence type="ECO:0000313" key="3">
    <source>
        <dbReference type="Proteomes" id="UP000238430"/>
    </source>
</evidence>
<dbReference type="Pfam" id="PF04536">
    <property type="entry name" value="TPM_phosphatase"/>
    <property type="match status" value="1"/>
</dbReference>
<evidence type="ECO:0000313" key="2">
    <source>
        <dbReference type="EMBL" id="PSG93930.1"/>
    </source>
</evidence>
<accession>A0A2T1NM16</accession>
<gene>
    <name evidence="2" type="ORF">C7H61_01790</name>
</gene>
<keyword evidence="3" id="KW-1185">Reference proteome</keyword>
<dbReference type="Gene3D" id="3.10.310.50">
    <property type="match status" value="1"/>
</dbReference>
<dbReference type="OrthoDB" id="9786161at2"/>
<reference evidence="2 3" key="1">
    <citation type="submission" date="2018-03" db="EMBL/GenBank/DDBJ databases">
        <title>Mesoflavibacter sp. HG37 and Mesoflavibacter sp. HG96 sp.nov., two marine bacteria isolated from seawater of Western Pacific Ocean.</title>
        <authorList>
            <person name="Cheng H."/>
            <person name="Wu Y.-H."/>
            <person name="Guo L.-L."/>
            <person name="Xu X.-W."/>
        </authorList>
    </citation>
    <scope>NUCLEOTIDE SEQUENCE [LARGE SCALE GENOMIC DNA]</scope>
    <source>
        <strain evidence="2 3">KCTC 42117</strain>
    </source>
</reference>
<dbReference type="AlphaFoldDB" id="A0A2T1NM16"/>
<dbReference type="Proteomes" id="UP000238430">
    <property type="component" value="Unassembled WGS sequence"/>
</dbReference>
<dbReference type="EMBL" id="PXOT01000014">
    <property type="protein sequence ID" value="PSG93930.1"/>
    <property type="molecule type" value="Genomic_DNA"/>
</dbReference>
<name>A0A2T1NM16_9FLAO</name>
<feature type="domain" description="TPM" evidence="1">
    <location>
        <begin position="5"/>
        <end position="119"/>
    </location>
</feature>
<comment type="caution">
    <text evidence="2">The sequence shown here is derived from an EMBL/GenBank/DDBJ whole genome shotgun (WGS) entry which is preliminary data.</text>
</comment>
<dbReference type="PANTHER" id="PTHR30373:SF8">
    <property type="entry name" value="BLL7265 PROTEIN"/>
    <property type="match status" value="1"/>
</dbReference>
<dbReference type="PANTHER" id="PTHR30373">
    <property type="entry name" value="UPF0603 PROTEIN YGCG"/>
    <property type="match status" value="1"/>
</dbReference>
<dbReference type="RefSeq" id="WP_106676624.1">
    <property type="nucleotide sequence ID" value="NZ_JACHWV010000006.1"/>
</dbReference>
<dbReference type="InterPro" id="IPR007621">
    <property type="entry name" value="TPM_dom"/>
</dbReference>
<proteinExistence type="predicted"/>
<sequence>MIPLDVESFLTASEEQDIVDAIKLAEKNTSGEIRVHIENTSKNHVEERALEVFSVLKMHNTKNRNGVLIYVAVDDHKFSIYGDQGINKVVPDNFWDETKDIIQKHFRNGNFKQGLVDGIIHAGEALKAHFPIEDDDTNELTNTISKG</sequence>
<protein>
    <recommendedName>
        <fullName evidence="1">TPM domain-containing protein</fullName>
    </recommendedName>
</protein>
<evidence type="ECO:0000259" key="1">
    <source>
        <dbReference type="Pfam" id="PF04536"/>
    </source>
</evidence>